<proteinExistence type="inferred from homology"/>
<gene>
    <name evidence="9" type="ORF">HMPREF9473_04471</name>
</gene>
<comment type="caution">
    <text evidence="9">The sequence shown here is derived from an EMBL/GenBank/DDBJ whole genome shotgun (WGS) entry which is preliminary data.</text>
</comment>
<evidence type="ECO:0000256" key="6">
    <source>
        <dbReference type="ARBA" id="ARBA00023136"/>
    </source>
</evidence>
<dbReference type="CDD" id="cd06261">
    <property type="entry name" value="TM_PBP2"/>
    <property type="match status" value="1"/>
</dbReference>
<name>G5ILU3_9FIRM</name>
<feature type="domain" description="ABC transmembrane type-1" evidence="8">
    <location>
        <begin position="78"/>
        <end position="291"/>
    </location>
</feature>
<dbReference type="Gene3D" id="1.10.3720.10">
    <property type="entry name" value="MetI-like"/>
    <property type="match status" value="1"/>
</dbReference>
<dbReference type="RefSeq" id="WP_006782459.1">
    <property type="nucleotide sequence ID" value="NZ_CP040506.1"/>
</dbReference>
<reference evidence="9 10" key="1">
    <citation type="submission" date="2011-08" db="EMBL/GenBank/DDBJ databases">
        <title>The Genome Sequence of Clostridium hathewayi WAL-18680.</title>
        <authorList>
            <consortium name="The Broad Institute Genome Sequencing Platform"/>
            <person name="Earl A."/>
            <person name="Ward D."/>
            <person name="Feldgarden M."/>
            <person name="Gevers D."/>
            <person name="Finegold S.M."/>
            <person name="Summanen P.H."/>
            <person name="Molitoris D.R."/>
            <person name="Song M."/>
            <person name="Daigneault M."/>
            <person name="Allen-Vercoe E."/>
            <person name="Young S.K."/>
            <person name="Zeng Q."/>
            <person name="Gargeya S."/>
            <person name="Fitzgerald M."/>
            <person name="Haas B."/>
            <person name="Abouelleil A."/>
            <person name="Alvarado L."/>
            <person name="Arachchi H.M."/>
            <person name="Berlin A."/>
            <person name="Brown A."/>
            <person name="Chapman S.B."/>
            <person name="Chen Z."/>
            <person name="Dunbar C."/>
            <person name="Freedman E."/>
            <person name="Gearin G."/>
            <person name="Gellesch M."/>
            <person name="Goldberg J."/>
            <person name="Griggs A."/>
            <person name="Gujja S."/>
            <person name="Heiman D."/>
            <person name="Howarth C."/>
            <person name="Larson L."/>
            <person name="Lui A."/>
            <person name="MacDonald P.J.P."/>
            <person name="Montmayeur A."/>
            <person name="Murphy C."/>
            <person name="Neiman D."/>
            <person name="Pearson M."/>
            <person name="Priest M."/>
            <person name="Roberts A."/>
            <person name="Saif S."/>
            <person name="Shea T."/>
            <person name="Shenoy N."/>
            <person name="Sisk P."/>
            <person name="Stolte C."/>
            <person name="Sykes S."/>
            <person name="Wortman J."/>
            <person name="Nusbaum C."/>
            <person name="Birren B."/>
        </authorList>
    </citation>
    <scope>NUCLEOTIDE SEQUENCE [LARGE SCALE GENOMIC DNA]</scope>
    <source>
        <strain evidence="9 10">WAL-18680</strain>
    </source>
</reference>
<dbReference type="SUPFAM" id="SSF161098">
    <property type="entry name" value="MetI-like"/>
    <property type="match status" value="1"/>
</dbReference>
<dbReference type="InterPro" id="IPR000515">
    <property type="entry name" value="MetI-like"/>
</dbReference>
<keyword evidence="10" id="KW-1185">Reference proteome</keyword>
<keyword evidence="6 7" id="KW-0472">Membrane</keyword>
<dbReference type="AlphaFoldDB" id="G5ILU3"/>
<feature type="transmembrane region" description="Helical" evidence="7">
    <location>
        <begin position="115"/>
        <end position="135"/>
    </location>
</feature>
<evidence type="ECO:0000256" key="2">
    <source>
        <dbReference type="ARBA" id="ARBA00022448"/>
    </source>
</evidence>
<dbReference type="GO" id="GO:0055085">
    <property type="term" value="P:transmembrane transport"/>
    <property type="evidence" value="ECO:0007669"/>
    <property type="project" value="InterPro"/>
</dbReference>
<dbReference type="EMBL" id="ADLN01000120">
    <property type="protein sequence ID" value="EHI57362.1"/>
    <property type="molecule type" value="Genomic_DNA"/>
</dbReference>
<dbReference type="PANTHER" id="PTHR30193:SF37">
    <property type="entry name" value="INNER MEMBRANE ABC TRANSPORTER PERMEASE PROTEIN YCJO"/>
    <property type="match status" value="1"/>
</dbReference>
<comment type="similarity">
    <text evidence="7">Belongs to the binding-protein-dependent transport system permease family.</text>
</comment>
<dbReference type="HOGENOM" id="CLU_016047_0_2_9"/>
<evidence type="ECO:0000313" key="9">
    <source>
        <dbReference type="EMBL" id="EHI57362.1"/>
    </source>
</evidence>
<comment type="subcellular location">
    <subcellularLocation>
        <location evidence="1 7">Cell membrane</location>
        <topology evidence="1 7">Multi-pass membrane protein</topology>
    </subcellularLocation>
</comment>
<dbReference type="Proteomes" id="UP000005384">
    <property type="component" value="Unassembled WGS sequence"/>
</dbReference>
<evidence type="ECO:0000256" key="3">
    <source>
        <dbReference type="ARBA" id="ARBA00022475"/>
    </source>
</evidence>
<dbReference type="PANTHER" id="PTHR30193">
    <property type="entry name" value="ABC TRANSPORTER PERMEASE PROTEIN"/>
    <property type="match status" value="1"/>
</dbReference>
<dbReference type="GO" id="GO:0005886">
    <property type="term" value="C:plasma membrane"/>
    <property type="evidence" value="ECO:0007669"/>
    <property type="project" value="UniProtKB-SubCell"/>
</dbReference>
<evidence type="ECO:0000256" key="1">
    <source>
        <dbReference type="ARBA" id="ARBA00004651"/>
    </source>
</evidence>
<dbReference type="InterPro" id="IPR035906">
    <property type="entry name" value="MetI-like_sf"/>
</dbReference>
<evidence type="ECO:0000256" key="4">
    <source>
        <dbReference type="ARBA" id="ARBA00022692"/>
    </source>
</evidence>
<evidence type="ECO:0000256" key="7">
    <source>
        <dbReference type="RuleBase" id="RU363032"/>
    </source>
</evidence>
<feature type="transmembrane region" description="Helical" evidence="7">
    <location>
        <begin position="20"/>
        <end position="45"/>
    </location>
</feature>
<feature type="transmembrane region" description="Helical" evidence="7">
    <location>
        <begin position="164"/>
        <end position="183"/>
    </location>
</feature>
<keyword evidence="2 7" id="KW-0813">Transport</keyword>
<dbReference type="PATRIC" id="fig|742737.3.peg.4456"/>
<accession>G5ILU3</accession>
<dbReference type="OrthoDB" id="9779462at2"/>
<keyword evidence="3" id="KW-1003">Cell membrane</keyword>
<dbReference type="InterPro" id="IPR051393">
    <property type="entry name" value="ABC_transporter_permease"/>
</dbReference>
<dbReference type="PROSITE" id="PS50928">
    <property type="entry name" value="ABC_TM1"/>
    <property type="match status" value="1"/>
</dbReference>
<evidence type="ECO:0000313" key="10">
    <source>
        <dbReference type="Proteomes" id="UP000005384"/>
    </source>
</evidence>
<protein>
    <recommendedName>
        <fullName evidence="8">ABC transmembrane type-1 domain-containing protein</fullName>
    </recommendedName>
</protein>
<evidence type="ECO:0000256" key="5">
    <source>
        <dbReference type="ARBA" id="ARBA00022989"/>
    </source>
</evidence>
<feature type="transmembrane region" description="Helical" evidence="7">
    <location>
        <begin position="82"/>
        <end position="103"/>
    </location>
</feature>
<keyword evidence="4 7" id="KW-0812">Transmembrane</keyword>
<evidence type="ECO:0000259" key="8">
    <source>
        <dbReference type="PROSITE" id="PS50928"/>
    </source>
</evidence>
<organism evidence="9 10">
    <name type="scientific">Hungatella hathewayi WAL-18680</name>
    <dbReference type="NCBI Taxonomy" id="742737"/>
    <lineage>
        <taxon>Bacteria</taxon>
        <taxon>Bacillati</taxon>
        <taxon>Bacillota</taxon>
        <taxon>Clostridia</taxon>
        <taxon>Lachnospirales</taxon>
        <taxon>Lachnospiraceae</taxon>
        <taxon>Hungatella</taxon>
    </lineage>
</organism>
<feature type="transmembrane region" description="Helical" evidence="7">
    <location>
        <begin position="270"/>
        <end position="292"/>
    </location>
</feature>
<dbReference type="Pfam" id="PF00528">
    <property type="entry name" value="BPD_transp_1"/>
    <property type="match status" value="1"/>
</dbReference>
<keyword evidence="5 7" id="KW-1133">Transmembrane helix</keyword>
<sequence length="301" mass="33794">MNKKPRWSKKTKREMVKGYLFIAPSFIGFIGLSLFPLIMTLVLSLSKWDLVSGLGGMEFIGMENFAKLLRDNTFKISFKNNVLFAVWSMPVLLVMGFIGAAMINGLRRGKSFFKVIYFLPYISSSIAVAAVWRVIFQPTYGPVNNILRGLGMANPPKWLVSPDWALFVITLMFVWQQLGYYILLYTTALAAVPNDLYEAAQIDGAGKIQTMLKITVPMVTPTTFFLSVTGIIASFKVFDSIQVLTQGGPGNSSSVLVYYLYKVSFQQYKFGYGAAISMILFLVVFLITAIQWKGQKSWVNY</sequence>